<organism evidence="4 5">
    <name type="scientific">Mesonia hippocampi</name>
    <dbReference type="NCBI Taxonomy" id="1628250"/>
    <lineage>
        <taxon>Bacteria</taxon>
        <taxon>Pseudomonadati</taxon>
        <taxon>Bacteroidota</taxon>
        <taxon>Flavobacteriia</taxon>
        <taxon>Flavobacteriales</taxon>
        <taxon>Flavobacteriaceae</taxon>
        <taxon>Mesonia</taxon>
    </lineage>
</organism>
<name>A0A840F105_9FLAO</name>
<feature type="signal peptide" evidence="1">
    <location>
        <begin position="1"/>
        <end position="27"/>
    </location>
</feature>
<dbReference type="PANTHER" id="PTHR11533:SF174">
    <property type="entry name" value="PUROMYCIN-SENSITIVE AMINOPEPTIDASE-RELATED"/>
    <property type="match status" value="1"/>
</dbReference>
<accession>A0A840F105</accession>
<evidence type="ECO:0000313" key="4">
    <source>
        <dbReference type="EMBL" id="MBB4119944.1"/>
    </source>
</evidence>
<dbReference type="Gene3D" id="2.60.40.1730">
    <property type="entry name" value="tricorn interacting facor f3 domain"/>
    <property type="match status" value="1"/>
</dbReference>
<dbReference type="Proteomes" id="UP000553034">
    <property type="component" value="Unassembled WGS sequence"/>
</dbReference>
<evidence type="ECO:0000313" key="5">
    <source>
        <dbReference type="Proteomes" id="UP000553034"/>
    </source>
</evidence>
<dbReference type="AlphaFoldDB" id="A0A840F105"/>
<dbReference type="PANTHER" id="PTHR11533">
    <property type="entry name" value="PROTEASE M1 ZINC METALLOPROTEASE"/>
    <property type="match status" value="1"/>
</dbReference>
<sequence>MTKNKPTIKPFLYLLIILNIFSSPLHAQLLNNSKHEIYTRKDSLRGYLNEKRLFDVKKYNLEVKVDIEKQFISGVNHIDFTINTPLPIMQLDLFSNMKVDSIVYKNKKLNYTREFNAVFINLPKNIPLDNKQQLSFYYSGNPKIAKNAPWDGGFIFTTDSLGNPWVSVAVQGTGASLWFPNKDHQSDEPDEGAEINIIVPETLVAVSNGKLTHTEALPKQLKKYSWKVVNPINNYNIILNIGNYTLIEDKFNQLALKYYVLEQHKKEALKQFAQVKPMLACFYQKFGEYPFTEDSYKLVETPFLGMEHQSAIAYGNHFKNGYLGKDLSQTGIGLKWDFIIVHESAHEWFGNSITAADIADMWIHEAFTSYAEAVFVECQWGTPDALSYLEGVQKIISNTSPIIGDYGVNKEGSPDMYYKGANMLNSIRSTINDDKAWWELLKNFSISFKHRITNSEEVIAYFDKHTKAKLTPIFKHYLYQPEIPILEIKKHKKGIAYRWKNTAKNFRMPVEIVVNQKSIRLKPSSKRWKKIKNITPQQVTINHKRFYVALKINEN</sequence>
<feature type="chain" id="PRO_5032929122" evidence="1">
    <location>
        <begin position="28"/>
        <end position="555"/>
    </location>
</feature>
<dbReference type="Pfam" id="PF01433">
    <property type="entry name" value="Peptidase_M1"/>
    <property type="match status" value="1"/>
</dbReference>
<feature type="domain" description="Peptidase M1 membrane alanine aminopeptidase" evidence="2">
    <location>
        <begin position="295"/>
        <end position="477"/>
    </location>
</feature>
<keyword evidence="4" id="KW-0378">Hydrolase</keyword>
<dbReference type="SUPFAM" id="SSF63737">
    <property type="entry name" value="Leukotriene A4 hydrolase N-terminal domain"/>
    <property type="match status" value="1"/>
</dbReference>
<gene>
    <name evidence="4" type="ORF">GGR32_002256</name>
</gene>
<dbReference type="InterPro" id="IPR050344">
    <property type="entry name" value="Peptidase_M1_aminopeptidases"/>
</dbReference>
<dbReference type="InterPro" id="IPR042097">
    <property type="entry name" value="Aminopeptidase_N-like_N_sf"/>
</dbReference>
<dbReference type="CDD" id="cd09603">
    <property type="entry name" value="M1_APN_like"/>
    <property type="match status" value="1"/>
</dbReference>
<dbReference type="GO" id="GO:0005615">
    <property type="term" value="C:extracellular space"/>
    <property type="evidence" value="ECO:0007669"/>
    <property type="project" value="TreeGrafter"/>
</dbReference>
<keyword evidence="4" id="KW-0031">Aminopeptidase</keyword>
<dbReference type="GO" id="GO:0005737">
    <property type="term" value="C:cytoplasm"/>
    <property type="evidence" value="ECO:0007669"/>
    <property type="project" value="TreeGrafter"/>
</dbReference>
<dbReference type="Gene3D" id="1.10.390.10">
    <property type="entry name" value="Neutral Protease Domain 2"/>
    <property type="match status" value="1"/>
</dbReference>
<evidence type="ECO:0000259" key="2">
    <source>
        <dbReference type="Pfam" id="PF01433"/>
    </source>
</evidence>
<dbReference type="InterPro" id="IPR045357">
    <property type="entry name" value="Aminopeptidase_N-like_N"/>
</dbReference>
<dbReference type="Pfam" id="PF17900">
    <property type="entry name" value="Peptidase_M1_N"/>
    <property type="match status" value="1"/>
</dbReference>
<dbReference type="GO" id="GO:0043171">
    <property type="term" value="P:peptide catabolic process"/>
    <property type="evidence" value="ECO:0007669"/>
    <property type="project" value="TreeGrafter"/>
</dbReference>
<proteinExistence type="predicted"/>
<protein>
    <submittedName>
        <fullName evidence="4">Aminopeptidase N</fullName>
    </submittedName>
</protein>
<dbReference type="InterPro" id="IPR027268">
    <property type="entry name" value="Peptidase_M4/M1_CTD_sf"/>
</dbReference>
<keyword evidence="1" id="KW-0732">Signal</keyword>
<dbReference type="RefSeq" id="WP_183478278.1">
    <property type="nucleotide sequence ID" value="NZ_JACIFO010000012.1"/>
</dbReference>
<dbReference type="GO" id="GO:0070006">
    <property type="term" value="F:metalloaminopeptidase activity"/>
    <property type="evidence" value="ECO:0007669"/>
    <property type="project" value="TreeGrafter"/>
</dbReference>
<keyword evidence="5" id="KW-1185">Reference proteome</keyword>
<dbReference type="InterPro" id="IPR014782">
    <property type="entry name" value="Peptidase_M1_dom"/>
</dbReference>
<dbReference type="EMBL" id="JACIFO010000012">
    <property type="protein sequence ID" value="MBB4119944.1"/>
    <property type="molecule type" value="Genomic_DNA"/>
</dbReference>
<dbReference type="GO" id="GO:0042277">
    <property type="term" value="F:peptide binding"/>
    <property type="evidence" value="ECO:0007669"/>
    <property type="project" value="TreeGrafter"/>
</dbReference>
<dbReference type="GO" id="GO:0016020">
    <property type="term" value="C:membrane"/>
    <property type="evidence" value="ECO:0007669"/>
    <property type="project" value="TreeGrafter"/>
</dbReference>
<keyword evidence="4" id="KW-0645">Protease</keyword>
<evidence type="ECO:0000256" key="1">
    <source>
        <dbReference type="SAM" id="SignalP"/>
    </source>
</evidence>
<evidence type="ECO:0000259" key="3">
    <source>
        <dbReference type="Pfam" id="PF17900"/>
    </source>
</evidence>
<comment type="caution">
    <text evidence="4">The sequence shown here is derived from an EMBL/GenBank/DDBJ whole genome shotgun (WGS) entry which is preliminary data.</text>
</comment>
<reference evidence="4 5" key="1">
    <citation type="submission" date="2020-08" db="EMBL/GenBank/DDBJ databases">
        <title>Genomic Encyclopedia of Type Strains, Phase IV (KMG-IV): sequencing the most valuable type-strain genomes for metagenomic binning, comparative biology and taxonomic classification.</title>
        <authorList>
            <person name="Goeker M."/>
        </authorList>
    </citation>
    <scope>NUCLEOTIDE SEQUENCE [LARGE SCALE GENOMIC DNA]</scope>
    <source>
        <strain evidence="4 5">DSM 29568</strain>
    </source>
</reference>
<dbReference type="GO" id="GO:0008270">
    <property type="term" value="F:zinc ion binding"/>
    <property type="evidence" value="ECO:0007669"/>
    <property type="project" value="InterPro"/>
</dbReference>
<feature type="domain" description="Aminopeptidase N-like N-terminal" evidence="3">
    <location>
        <begin position="58"/>
        <end position="232"/>
    </location>
</feature>
<dbReference type="SUPFAM" id="SSF55486">
    <property type="entry name" value="Metalloproteases ('zincins'), catalytic domain"/>
    <property type="match status" value="1"/>
</dbReference>